<reference evidence="1 2" key="1">
    <citation type="journal article" date="2020" name="Cell">
        <title>Large-Scale Comparative Analyses of Tick Genomes Elucidate Their Genetic Diversity and Vector Capacities.</title>
        <authorList>
            <consortium name="Tick Genome and Microbiome Consortium (TIGMIC)"/>
            <person name="Jia N."/>
            <person name="Wang J."/>
            <person name="Shi W."/>
            <person name="Du L."/>
            <person name="Sun Y."/>
            <person name="Zhan W."/>
            <person name="Jiang J.F."/>
            <person name="Wang Q."/>
            <person name="Zhang B."/>
            <person name="Ji P."/>
            <person name="Bell-Sakyi L."/>
            <person name="Cui X.M."/>
            <person name="Yuan T.T."/>
            <person name="Jiang B.G."/>
            <person name="Yang W.F."/>
            <person name="Lam T.T."/>
            <person name="Chang Q.C."/>
            <person name="Ding S.J."/>
            <person name="Wang X.J."/>
            <person name="Zhu J.G."/>
            <person name="Ruan X.D."/>
            <person name="Zhao L."/>
            <person name="Wei J.T."/>
            <person name="Ye R.Z."/>
            <person name="Que T.C."/>
            <person name="Du C.H."/>
            <person name="Zhou Y.H."/>
            <person name="Cheng J.X."/>
            <person name="Dai P.F."/>
            <person name="Guo W.B."/>
            <person name="Han X.H."/>
            <person name="Huang E.J."/>
            <person name="Li L.F."/>
            <person name="Wei W."/>
            <person name="Gao Y.C."/>
            <person name="Liu J.Z."/>
            <person name="Shao H.Z."/>
            <person name="Wang X."/>
            <person name="Wang C.C."/>
            <person name="Yang T.C."/>
            <person name="Huo Q.B."/>
            <person name="Li W."/>
            <person name="Chen H.Y."/>
            <person name="Chen S.E."/>
            <person name="Zhou L.G."/>
            <person name="Ni X.B."/>
            <person name="Tian J.H."/>
            <person name="Sheng Y."/>
            <person name="Liu T."/>
            <person name="Pan Y.S."/>
            <person name="Xia L.Y."/>
            <person name="Li J."/>
            <person name="Zhao F."/>
            <person name="Cao W.C."/>
        </authorList>
    </citation>
    <scope>NUCLEOTIDE SEQUENCE [LARGE SCALE GENOMIC DNA]</scope>
    <source>
        <strain evidence="1">Iper-2018</strain>
    </source>
</reference>
<gene>
    <name evidence="1" type="ORF">HPB47_005291</name>
</gene>
<sequence length="119" mass="13539">MLSTTRDAGPWIRLQEAYVTIMEYIAGLDLMRVVTMEGYLEIDAVQVIMAQLILAVEHMHLRGFLHRDIKVSKSLSDSGSGWSGHDRRGLAQRSAEVPSKRAHTRRLWSRVTRRPGLEP</sequence>
<dbReference type="Proteomes" id="UP000805193">
    <property type="component" value="Unassembled WGS sequence"/>
</dbReference>
<keyword evidence="2" id="KW-1185">Reference proteome</keyword>
<proteinExistence type="predicted"/>
<protein>
    <submittedName>
        <fullName evidence="1">Uncharacterized protein</fullName>
    </submittedName>
</protein>
<name>A0AC60PE97_IXOPE</name>
<dbReference type="EMBL" id="JABSTQ010010792">
    <property type="protein sequence ID" value="KAG0417887.1"/>
    <property type="molecule type" value="Genomic_DNA"/>
</dbReference>
<accession>A0AC60PE97</accession>
<evidence type="ECO:0000313" key="2">
    <source>
        <dbReference type="Proteomes" id="UP000805193"/>
    </source>
</evidence>
<organism evidence="1 2">
    <name type="scientific">Ixodes persulcatus</name>
    <name type="common">Taiga tick</name>
    <dbReference type="NCBI Taxonomy" id="34615"/>
    <lineage>
        <taxon>Eukaryota</taxon>
        <taxon>Metazoa</taxon>
        <taxon>Ecdysozoa</taxon>
        <taxon>Arthropoda</taxon>
        <taxon>Chelicerata</taxon>
        <taxon>Arachnida</taxon>
        <taxon>Acari</taxon>
        <taxon>Parasitiformes</taxon>
        <taxon>Ixodida</taxon>
        <taxon>Ixodoidea</taxon>
        <taxon>Ixodidae</taxon>
        <taxon>Ixodinae</taxon>
        <taxon>Ixodes</taxon>
    </lineage>
</organism>
<comment type="caution">
    <text evidence="1">The sequence shown here is derived from an EMBL/GenBank/DDBJ whole genome shotgun (WGS) entry which is preliminary data.</text>
</comment>
<evidence type="ECO:0000313" key="1">
    <source>
        <dbReference type="EMBL" id="KAG0417887.1"/>
    </source>
</evidence>